<name>A0AAD9V1E6_ACRCE</name>
<proteinExistence type="predicted"/>
<dbReference type="PANTHER" id="PTHR35450">
    <property type="entry name" value="REVERSE TRANSCRIPTASE DOMAIN-CONTAINING PROTEIN"/>
    <property type="match status" value="1"/>
</dbReference>
<gene>
    <name evidence="2" type="ORF">P5673_020307</name>
</gene>
<keyword evidence="3" id="KW-1185">Reference proteome</keyword>
<organism evidence="2 3">
    <name type="scientific">Acropora cervicornis</name>
    <name type="common">Staghorn coral</name>
    <dbReference type="NCBI Taxonomy" id="6130"/>
    <lineage>
        <taxon>Eukaryota</taxon>
        <taxon>Metazoa</taxon>
        <taxon>Cnidaria</taxon>
        <taxon>Anthozoa</taxon>
        <taxon>Hexacorallia</taxon>
        <taxon>Scleractinia</taxon>
        <taxon>Astrocoeniina</taxon>
        <taxon>Acroporidae</taxon>
        <taxon>Acropora</taxon>
    </lineage>
</organism>
<dbReference type="EMBL" id="JARQWQ010000049">
    <property type="protein sequence ID" value="KAK2557552.1"/>
    <property type="molecule type" value="Genomic_DNA"/>
</dbReference>
<accession>A0AAD9V1E6</accession>
<reference evidence="2" key="2">
    <citation type="journal article" date="2023" name="Science">
        <title>Genomic signatures of disease resistance in endangered staghorn corals.</title>
        <authorList>
            <person name="Vollmer S.V."/>
            <person name="Selwyn J.D."/>
            <person name="Despard B.A."/>
            <person name="Roesel C.L."/>
        </authorList>
    </citation>
    <scope>NUCLEOTIDE SEQUENCE</scope>
    <source>
        <strain evidence="2">K2</strain>
    </source>
</reference>
<evidence type="ECO:0000259" key="1">
    <source>
        <dbReference type="Pfam" id="PF00078"/>
    </source>
</evidence>
<dbReference type="PANTHER" id="PTHR35450:SF2">
    <property type="entry name" value="REVERSE TRANSCRIPTASE DOMAIN-CONTAINING PROTEIN"/>
    <property type="match status" value="1"/>
</dbReference>
<evidence type="ECO:0000313" key="3">
    <source>
        <dbReference type="Proteomes" id="UP001249851"/>
    </source>
</evidence>
<sequence length="642" mass="72711">MTKTAEGESQQGLKGRMKWSKAMKKDLLECKTKALLLVNAEEPWHSSNSQKQGYMKIMKDLWEEKGYADLGFTSHYLRDQAAKLEKSVGNLRDLISVSVSSRENQNMSSSGEMNVNCVANFQDANSNNIANLHTAERVLLPEEQVNTLNEETHALVDGAALVLSRGWKKEDLRSVDNGRGKRDYMAQVGEIRKKILIAKAELERKHDEARSVNHQFKVDAGQAYANVREVLNKDKESERPKYAPADNKNAEGKMFENIEDASSFWIHLWNSQGTGKRNAQWLEDIRSASYSRVPSPSENTWKLDTMEATKAKVLHEGVAMSFQTIANTNIEYPAWLSKGKTTLLPKAQEFTSDNQRSITFLDTLYKWFTSCLVGPMNEHLKMYGLIVGAQRGERAGCSRTIDNLLIDRTVTLDCHPRKSNLSMAWIDVKMAYDLLDHGWLEEMMILHRFPVWLSRTVEKLSKSWSTRVVATTKQGRKGDALCPRLFTVCLNPIAWKISASEGYKLSKPNSAKVTDLLYIHDLKIFASSQSNLNCVMESTKNEMEDVGLQWNPKKCAVAHVQRGVHTHTNDALGLRVDESICISNLEEGDQYKFLGVLESVRQEERMSLDCAAREFLRRMSIFWSSPLSDHNRVTASNQFAVG</sequence>
<comment type="caution">
    <text evidence="2">The sequence shown here is derived from an EMBL/GenBank/DDBJ whole genome shotgun (WGS) entry which is preliminary data.</text>
</comment>
<protein>
    <recommendedName>
        <fullName evidence="1">Reverse transcriptase domain-containing protein</fullName>
    </recommendedName>
</protein>
<dbReference type="InterPro" id="IPR000477">
    <property type="entry name" value="RT_dom"/>
</dbReference>
<dbReference type="Proteomes" id="UP001249851">
    <property type="component" value="Unassembled WGS sequence"/>
</dbReference>
<dbReference type="Pfam" id="PF00078">
    <property type="entry name" value="RVT_1"/>
    <property type="match status" value="1"/>
</dbReference>
<dbReference type="AlphaFoldDB" id="A0AAD9V1E6"/>
<evidence type="ECO:0000313" key="2">
    <source>
        <dbReference type="EMBL" id="KAK2557552.1"/>
    </source>
</evidence>
<feature type="domain" description="Reverse transcriptase" evidence="1">
    <location>
        <begin position="346"/>
        <end position="596"/>
    </location>
</feature>
<reference evidence="2" key="1">
    <citation type="journal article" date="2023" name="G3 (Bethesda)">
        <title>Whole genome assembly and annotation of the endangered Caribbean coral Acropora cervicornis.</title>
        <authorList>
            <person name="Selwyn J.D."/>
            <person name="Vollmer S.V."/>
        </authorList>
    </citation>
    <scope>NUCLEOTIDE SEQUENCE</scope>
    <source>
        <strain evidence="2">K2</strain>
    </source>
</reference>